<keyword evidence="3" id="KW-1185">Reference proteome</keyword>
<protein>
    <submittedName>
        <fullName evidence="2">Uncharacterized protein</fullName>
    </submittedName>
</protein>
<feature type="region of interest" description="Disordered" evidence="1">
    <location>
        <begin position="64"/>
        <end position="205"/>
    </location>
</feature>
<accession>A0A8H7ZVR6</accession>
<feature type="compositionally biased region" description="Gly residues" evidence="1">
    <location>
        <begin position="165"/>
        <end position="175"/>
    </location>
</feature>
<name>A0A8H7ZVR6_9FUNG</name>
<sequence>MPTIARAGCEAVDEGCAGCVRRRPVEGKGRADGDHSEDLGRFFASGLPDRHVLVVHAAFDDINRVPRGGAAAPGDAGAETEDEVEEQTVLGPQRGPETFRPLGRRRREAASGEAGGRRGRGRKAGNFRRRRNRPARPGRRTRAPAEGSAPEFRASPHVQGPVPNAGGGGGPGGGCRRQRRRAGKKAHHSPRALRRLQQAAAARRRRLPVPLRKAVLLQPPVLGPPHLHVRLQGGGPHRDRPREPVRGQQAARTAVAATGWDVVKIAEARTGLGRGLPCFSSLPPPFPTIFIARTFTIDPQAIPNERTTSTTLDFLLQISHKGQHKPPMFLTLETAVMCKHA</sequence>
<comment type="caution">
    <text evidence="2">The sequence shown here is derived from an EMBL/GenBank/DDBJ whole genome shotgun (WGS) entry which is preliminary data.</text>
</comment>
<dbReference type="AlphaFoldDB" id="A0A8H7ZVR6"/>
<gene>
    <name evidence="2" type="ORF">BJ554DRAFT_7568</name>
</gene>
<organism evidence="2 3">
    <name type="scientific">Olpidium bornovanus</name>
    <dbReference type="NCBI Taxonomy" id="278681"/>
    <lineage>
        <taxon>Eukaryota</taxon>
        <taxon>Fungi</taxon>
        <taxon>Fungi incertae sedis</taxon>
        <taxon>Olpidiomycota</taxon>
        <taxon>Olpidiomycotina</taxon>
        <taxon>Olpidiomycetes</taxon>
        <taxon>Olpidiales</taxon>
        <taxon>Olpidiaceae</taxon>
        <taxon>Olpidium</taxon>
    </lineage>
</organism>
<feature type="compositionally biased region" description="Basic residues" evidence="1">
    <location>
        <begin position="176"/>
        <end position="194"/>
    </location>
</feature>
<proteinExistence type="predicted"/>
<evidence type="ECO:0000256" key="1">
    <source>
        <dbReference type="SAM" id="MobiDB-lite"/>
    </source>
</evidence>
<dbReference type="Proteomes" id="UP000673691">
    <property type="component" value="Unassembled WGS sequence"/>
</dbReference>
<evidence type="ECO:0000313" key="2">
    <source>
        <dbReference type="EMBL" id="KAG5460391.1"/>
    </source>
</evidence>
<evidence type="ECO:0000313" key="3">
    <source>
        <dbReference type="Proteomes" id="UP000673691"/>
    </source>
</evidence>
<feature type="compositionally biased region" description="Low complexity" evidence="1">
    <location>
        <begin position="68"/>
        <end position="77"/>
    </location>
</feature>
<dbReference type="EMBL" id="JAEFCI010005294">
    <property type="protein sequence ID" value="KAG5460391.1"/>
    <property type="molecule type" value="Genomic_DNA"/>
</dbReference>
<reference evidence="2 3" key="1">
    <citation type="journal article" name="Sci. Rep.">
        <title>Genome-scale phylogenetic analyses confirm Olpidium as the closest living zoosporic fungus to the non-flagellated, terrestrial fungi.</title>
        <authorList>
            <person name="Chang Y."/>
            <person name="Rochon D."/>
            <person name="Sekimoto S."/>
            <person name="Wang Y."/>
            <person name="Chovatia M."/>
            <person name="Sandor L."/>
            <person name="Salamov A."/>
            <person name="Grigoriev I.V."/>
            <person name="Stajich J.E."/>
            <person name="Spatafora J.W."/>
        </authorList>
    </citation>
    <scope>NUCLEOTIDE SEQUENCE [LARGE SCALE GENOMIC DNA]</scope>
    <source>
        <strain evidence="2">S191</strain>
    </source>
</reference>
<feature type="compositionally biased region" description="Basic residues" evidence="1">
    <location>
        <begin position="117"/>
        <end position="142"/>
    </location>
</feature>